<protein>
    <recommendedName>
        <fullName evidence="3">Mini-chromosome maintenance complex-binding protein</fullName>
    </recommendedName>
</protein>
<evidence type="ECO:0000313" key="6">
    <source>
        <dbReference type="EMBL" id="MDE51003.1"/>
    </source>
</evidence>
<evidence type="ECO:0000256" key="5">
    <source>
        <dbReference type="SAM" id="MobiDB-lite"/>
    </source>
</evidence>
<dbReference type="GO" id="GO:0005634">
    <property type="term" value="C:nucleus"/>
    <property type="evidence" value="ECO:0007669"/>
    <property type="project" value="UniProtKB-SubCell"/>
</dbReference>
<comment type="subcellular location">
    <subcellularLocation>
        <location evidence="1">Nucleus</location>
    </subcellularLocation>
</comment>
<feature type="compositionally biased region" description="Polar residues" evidence="5">
    <location>
        <begin position="156"/>
        <end position="171"/>
    </location>
</feature>
<name>A0A6G1SM72_9ACAR</name>
<keyword evidence="4" id="KW-0539">Nucleus</keyword>
<dbReference type="InterPro" id="IPR019140">
    <property type="entry name" value="MCM_complex-bd"/>
</dbReference>
<dbReference type="EMBL" id="GGYP01006232">
    <property type="protein sequence ID" value="MDE51003.1"/>
    <property type="molecule type" value="Transcribed_RNA"/>
</dbReference>
<accession>A0A6G1SM72</accession>
<feature type="compositionally biased region" description="Low complexity" evidence="5">
    <location>
        <begin position="180"/>
        <end position="199"/>
    </location>
</feature>
<comment type="similarity">
    <text evidence="2">Belongs to the MCMBP family.</text>
</comment>
<evidence type="ECO:0000256" key="4">
    <source>
        <dbReference type="ARBA" id="ARBA00023242"/>
    </source>
</evidence>
<sequence length="559" mass="63443">MEPSTTNSTDKKFDEFLDTMHPEAKKWKYIEFRCMIQDILGSEIYGDLNSDKLGDRTIFYCITIPGENEWVRKINSNNNDGLSKFELSGSNADSSQDRLSVSLVNYSFPIPDGKNKSCLIKVYDVNLVDCLRVNDIVQVGGLIEPIEFEDDAELLTSKNSPQNGDRTTTNCDGKESDPAPTNQDSNNDSNTSNNNGPSDGNKHHKQLENTIMPDLDFEPAKDFPERLVPRIHVRTLKKLPHINPLLPQVITPELIDVTRLKMARARLSTILTQLLGGDSLTAEYLILSLISKIHSRRVSVENLGQLTMGLTGFKPEMRFLAEKLYELVSKITTHSHYIDLSIANLNNLRFTPKKDHENNKMIAGTLQLPDGLYLILNETALSEGLLTTLGTSNLGTLSHIMRWQKHKYDFQFHSVEIDTDLKILVICETKSILPVQIAIRIAKNDPETITSMRQACEAVDDFLDEDLLNSFRYYITTLMAAPEYKIPEDLRDSITEDFVKWRREADARGQQLMSGDELSFRMSLARYLTLSHGETTLNRKFWNEICEMEVSRKARLVSA</sequence>
<evidence type="ECO:0000256" key="3">
    <source>
        <dbReference type="ARBA" id="ARBA00015405"/>
    </source>
</evidence>
<evidence type="ECO:0000256" key="1">
    <source>
        <dbReference type="ARBA" id="ARBA00004123"/>
    </source>
</evidence>
<dbReference type="Pfam" id="PF09739">
    <property type="entry name" value="MCM_bind"/>
    <property type="match status" value="1"/>
</dbReference>
<gene>
    <name evidence="6" type="primary">mcmbp</name>
    <name evidence="6" type="ORF">g.9945</name>
</gene>
<dbReference type="AlphaFoldDB" id="A0A6G1SM72"/>
<organism evidence="6">
    <name type="scientific">Aceria tosichella</name>
    <name type="common">wheat curl mite</name>
    <dbReference type="NCBI Taxonomy" id="561515"/>
    <lineage>
        <taxon>Eukaryota</taxon>
        <taxon>Metazoa</taxon>
        <taxon>Ecdysozoa</taxon>
        <taxon>Arthropoda</taxon>
        <taxon>Chelicerata</taxon>
        <taxon>Arachnida</taxon>
        <taxon>Acari</taxon>
        <taxon>Acariformes</taxon>
        <taxon>Trombidiformes</taxon>
        <taxon>Prostigmata</taxon>
        <taxon>Eupodina</taxon>
        <taxon>Eriophyoidea</taxon>
        <taxon>Eriophyidae</taxon>
        <taxon>Eriophyinae</taxon>
        <taxon>Aceriini</taxon>
        <taxon>Aceria</taxon>
    </lineage>
</organism>
<dbReference type="PANTHER" id="PTHR13489">
    <property type="entry name" value="MINI-CHROMOSOME MAINTENANCE COMPLEX-BINDING PROTEIN"/>
    <property type="match status" value="1"/>
</dbReference>
<proteinExistence type="inferred from homology"/>
<dbReference type="PANTHER" id="PTHR13489:SF0">
    <property type="entry name" value="MINI-CHROMOSOME MAINTENANCE COMPLEX-BINDING PROTEIN"/>
    <property type="match status" value="1"/>
</dbReference>
<reference evidence="6" key="1">
    <citation type="submission" date="2018-10" db="EMBL/GenBank/DDBJ databases">
        <title>Transcriptome assembly of Aceria tosichella (Wheat curl mite) Type 2.</title>
        <authorList>
            <person name="Scully E.D."/>
            <person name="Geib S.M."/>
            <person name="Palmer N.A."/>
            <person name="Gupta A.K."/>
            <person name="Sarath G."/>
            <person name="Tatineni S."/>
        </authorList>
    </citation>
    <scope>NUCLEOTIDE SEQUENCE</scope>
    <source>
        <strain evidence="6">LincolnNE</strain>
    </source>
</reference>
<feature type="region of interest" description="Disordered" evidence="5">
    <location>
        <begin position="154"/>
        <end position="205"/>
    </location>
</feature>
<evidence type="ECO:0000256" key="2">
    <source>
        <dbReference type="ARBA" id="ARBA00007925"/>
    </source>
</evidence>
<dbReference type="GO" id="GO:0006261">
    <property type="term" value="P:DNA-templated DNA replication"/>
    <property type="evidence" value="ECO:0007669"/>
    <property type="project" value="TreeGrafter"/>
</dbReference>
<dbReference type="GO" id="GO:0003682">
    <property type="term" value="F:chromatin binding"/>
    <property type="evidence" value="ECO:0007669"/>
    <property type="project" value="TreeGrafter"/>
</dbReference>